<dbReference type="PANTHER" id="PTHR43580">
    <property type="entry name" value="OXIDOREDUCTASE GLYR1-RELATED"/>
    <property type="match status" value="1"/>
</dbReference>
<dbReference type="InterPro" id="IPR048666">
    <property type="entry name" value="RedAm-like_C"/>
</dbReference>
<dbReference type="SUPFAM" id="SSF51735">
    <property type="entry name" value="NAD(P)-binding Rossmann-fold domains"/>
    <property type="match status" value="1"/>
</dbReference>
<dbReference type="InterPro" id="IPR036291">
    <property type="entry name" value="NAD(P)-bd_dom_sf"/>
</dbReference>
<dbReference type="PANTHER" id="PTHR43580:SF2">
    <property type="entry name" value="CYTOKINE-LIKE NUCLEAR FACTOR N-PAC"/>
    <property type="match status" value="1"/>
</dbReference>
<evidence type="ECO:0000313" key="6">
    <source>
        <dbReference type="EMBL" id="MBJ3812018.1"/>
    </source>
</evidence>
<keyword evidence="7" id="KW-1185">Reference proteome</keyword>
<dbReference type="EMBL" id="JAEKOZ010000019">
    <property type="protein sequence ID" value="MBJ3810767.1"/>
    <property type="molecule type" value="Genomic_DNA"/>
</dbReference>
<dbReference type="InterPro" id="IPR051265">
    <property type="entry name" value="HIBADH-related_NP60_sf"/>
</dbReference>
<feature type="domain" description="NADPH-dependent reductive aminase-like C-terminal" evidence="4">
    <location>
        <begin position="164"/>
        <end position="290"/>
    </location>
</feature>
<proteinExistence type="inferred from homology"/>
<dbReference type="Pfam" id="PF03446">
    <property type="entry name" value="NAD_binding_2"/>
    <property type="match status" value="1"/>
</dbReference>
<dbReference type="Pfam" id="PF21761">
    <property type="entry name" value="RedAm-like_C"/>
    <property type="match status" value="1"/>
</dbReference>
<dbReference type="EMBL" id="JAEKOZ010000032">
    <property type="protein sequence ID" value="MBJ3812018.1"/>
    <property type="molecule type" value="Genomic_DNA"/>
</dbReference>
<evidence type="ECO:0000256" key="2">
    <source>
        <dbReference type="ARBA" id="ARBA00023002"/>
    </source>
</evidence>
<dbReference type="InterPro" id="IPR015815">
    <property type="entry name" value="HIBADH-related"/>
</dbReference>
<feature type="domain" description="6-phosphogluconate dehydrogenase NADP-binding" evidence="3">
    <location>
        <begin position="9"/>
        <end position="160"/>
    </location>
</feature>
<protein>
    <submittedName>
        <fullName evidence="6">NAD(P)-dependent oxidoreductase</fullName>
    </submittedName>
</protein>
<dbReference type="Proteomes" id="UP000634780">
    <property type="component" value="Unassembled WGS sequence"/>
</dbReference>
<evidence type="ECO:0000313" key="7">
    <source>
        <dbReference type="Proteomes" id="UP000634780"/>
    </source>
</evidence>
<gene>
    <name evidence="5" type="ORF">JGB26_27335</name>
    <name evidence="6" type="ORF">JGB26_33890</name>
</gene>
<dbReference type="Gene3D" id="3.40.50.720">
    <property type="entry name" value="NAD(P)-binding Rossmann-like Domain"/>
    <property type="match status" value="1"/>
</dbReference>
<accession>A0ABS0XFN4</accession>
<dbReference type="Gene3D" id="1.10.1040.10">
    <property type="entry name" value="N-(1-d-carboxylethyl)-l-norvaline Dehydrogenase, domain 2"/>
    <property type="match status" value="1"/>
</dbReference>
<name>A0ABS0XFN4_9ACTN</name>
<organism evidence="6 7">
    <name type="scientific">Streptomyces flavofungini</name>
    <dbReference type="NCBI Taxonomy" id="68200"/>
    <lineage>
        <taxon>Bacteria</taxon>
        <taxon>Bacillati</taxon>
        <taxon>Actinomycetota</taxon>
        <taxon>Actinomycetes</taxon>
        <taxon>Kitasatosporales</taxon>
        <taxon>Streptomycetaceae</taxon>
        <taxon>Streptomyces</taxon>
    </lineage>
</organism>
<reference evidence="6 7" key="1">
    <citation type="submission" date="2020-12" db="EMBL/GenBank/DDBJ databases">
        <title>Streptomyces typhae sp. nov., a novel endophytic actinomycete isolated from the root of cattail pollen (Typha angustifolia L.).</title>
        <authorList>
            <person name="Peng C."/>
            <person name="Liu C."/>
        </authorList>
    </citation>
    <scope>NUCLEOTIDE SEQUENCE [LARGE SCALE GENOMIC DNA]</scope>
    <source>
        <strain evidence="6 7">JCM 4753</strain>
    </source>
</reference>
<dbReference type="PIRSF" id="PIRSF000103">
    <property type="entry name" value="HIBADH"/>
    <property type="match status" value="1"/>
</dbReference>
<dbReference type="InterPro" id="IPR006115">
    <property type="entry name" value="6PGDH_NADP-bd"/>
</dbReference>
<evidence type="ECO:0000259" key="3">
    <source>
        <dbReference type="Pfam" id="PF03446"/>
    </source>
</evidence>
<sequence length="297" mass="31033">MSAERRAPVTVIGLGNMGTALAAAFLEHGHPTTVWNRSHEKTKALAERGARVAATPAEAVTAAELVIACVLDYDALHTVLDPVADRLPGRALVNVTSGSPEQARDFRDWAEGQGAGYLDGAIMTTPPGVGRPDMMFLYSGSRDTFTAHKETLDVLGDALFLGPDPAVASLYDAALLGLMWSTFTGWLHGTALVGADKVAATEFTALANRWLGGAVSGFLTRYAAQVDEGRYPGDDATVDVQIGAIDHLIHAAADRGVDNALPELLQATMRRAQAAGHGGDSYASVIEVLRGSGGAKA</sequence>
<comment type="similarity">
    <text evidence="1">Belongs to the HIBADH-related family.</text>
</comment>
<evidence type="ECO:0000256" key="1">
    <source>
        <dbReference type="ARBA" id="ARBA00009080"/>
    </source>
</evidence>
<keyword evidence="2" id="KW-0560">Oxidoreductase</keyword>
<evidence type="ECO:0000313" key="5">
    <source>
        <dbReference type="EMBL" id="MBJ3810767.1"/>
    </source>
</evidence>
<dbReference type="RefSeq" id="WP_190114943.1">
    <property type="nucleotide sequence ID" value="NZ_BMVR01000003.1"/>
</dbReference>
<dbReference type="InterPro" id="IPR013328">
    <property type="entry name" value="6PGD_dom2"/>
</dbReference>
<comment type="caution">
    <text evidence="6">The sequence shown here is derived from an EMBL/GenBank/DDBJ whole genome shotgun (WGS) entry which is preliminary data.</text>
</comment>
<evidence type="ECO:0000259" key="4">
    <source>
        <dbReference type="Pfam" id="PF21761"/>
    </source>
</evidence>